<evidence type="ECO:0000259" key="5">
    <source>
        <dbReference type="SMART" id="SM00478"/>
    </source>
</evidence>
<accession>A0ABP5DY00</accession>
<evidence type="ECO:0000256" key="4">
    <source>
        <dbReference type="ARBA" id="ARBA00023204"/>
    </source>
</evidence>
<dbReference type="InterPro" id="IPR011257">
    <property type="entry name" value="DNA_glycosylase"/>
</dbReference>
<keyword evidence="7" id="KW-1185">Reference proteome</keyword>
<keyword evidence="3" id="KW-0227">DNA damage</keyword>
<evidence type="ECO:0000256" key="3">
    <source>
        <dbReference type="ARBA" id="ARBA00022763"/>
    </source>
</evidence>
<protein>
    <recommendedName>
        <fullName evidence="2">DNA-3-methyladenine glycosylase II</fullName>
        <ecNumber evidence="2">3.2.2.21</ecNumber>
    </recommendedName>
</protein>
<reference evidence="7" key="1">
    <citation type="journal article" date="2019" name="Int. J. Syst. Evol. Microbiol.">
        <title>The Global Catalogue of Microorganisms (GCM) 10K type strain sequencing project: providing services to taxonomists for standard genome sequencing and annotation.</title>
        <authorList>
            <consortium name="The Broad Institute Genomics Platform"/>
            <consortium name="The Broad Institute Genome Sequencing Center for Infectious Disease"/>
            <person name="Wu L."/>
            <person name="Ma J."/>
        </authorList>
    </citation>
    <scope>NUCLEOTIDE SEQUENCE [LARGE SCALE GENOMIC DNA]</scope>
    <source>
        <strain evidence="7">JCM 14902</strain>
    </source>
</reference>
<evidence type="ECO:0000313" key="6">
    <source>
        <dbReference type="EMBL" id="GAA1988353.1"/>
    </source>
</evidence>
<comment type="caution">
    <text evidence="6">The sequence shown here is derived from an EMBL/GenBank/DDBJ whole genome shotgun (WGS) entry which is preliminary data.</text>
</comment>
<keyword evidence="4" id="KW-0234">DNA repair</keyword>
<dbReference type="PANTHER" id="PTHR43003">
    <property type="entry name" value="DNA-3-METHYLADENINE GLYCOSYLASE"/>
    <property type="match status" value="1"/>
</dbReference>
<dbReference type="SMART" id="SM00478">
    <property type="entry name" value="ENDO3c"/>
    <property type="match status" value="1"/>
</dbReference>
<evidence type="ECO:0000256" key="1">
    <source>
        <dbReference type="ARBA" id="ARBA00000086"/>
    </source>
</evidence>
<proteinExistence type="predicted"/>
<dbReference type="SUPFAM" id="SSF48150">
    <property type="entry name" value="DNA-glycosylase"/>
    <property type="match status" value="1"/>
</dbReference>
<dbReference type="Proteomes" id="UP001500326">
    <property type="component" value="Unassembled WGS sequence"/>
</dbReference>
<sequence>MTPERGAVRPDLVVELEVLGPWSLATSKSFWEGFAPASLPSRGSSDELRTVFVAEGDWQRVEAVVAQEGDSARIALSGSGDLRSAAAQVGRFLSLDIDARGWPDVGRRDPVIADAQKQLPGLRPCGFHSPYEAAAWAVLSQRIQMTQAASLRRSLIENHGDDGAFPAPGVLRTLDVDLPGRKSEYLHAVAEAALDGVLDGAHLRSLAPADAMHLVRQIKGLGPFAAELVVIRGANAPDVMPTSERRLNDEIVQRYGAGASPDEISEQWIPFRSWASVHLRALRAIRMSETSMSMSNSR</sequence>
<dbReference type="EMBL" id="BAAAOH010000001">
    <property type="protein sequence ID" value="GAA1988353.1"/>
    <property type="molecule type" value="Genomic_DNA"/>
</dbReference>
<name>A0ABP5DY00_9MICO</name>
<feature type="domain" description="HhH-GPD" evidence="5">
    <location>
        <begin position="139"/>
        <end position="287"/>
    </location>
</feature>
<dbReference type="Gene3D" id="1.10.340.30">
    <property type="entry name" value="Hypothetical protein, domain 2"/>
    <property type="match status" value="1"/>
</dbReference>
<evidence type="ECO:0000313" key="7">
    <source>
        <dbReference type="Proteomes" id="UP001500326"/>
    </source>
</evidence>
<evidence type="ECO:0000256" key="2">
    <source>
        <dbReference type="ARBA" id="ARBA00012000"/>
    </source>
</evidence>
<organism evidence="6 7">
    <name type="scientific">Microbacterium pumilum</name>
    <dbReference type="NCBI Taxonomy" id="344165"/>
    <lineage>
        <taxon>Bacteria</taxon>
        <taxon>Bacillati</taxon>
        <taxon>Actinomycetota</taxon>
        <taxon>Actinomycetes</taxon>
        <taxon>Micrococcales</taxon>
        <taxon>Microbacteriaceae</taxon>
        <taxon>Microbacterium</taxon>
    </lineage>
</organism>
<dbReference type="InterPro" id="IPR003265">
    <property type="entry name" value="HhH-GPD_domain"/>
</dbReference>
<dbReference type="EC" id="3.2.2.21" evidence="2"/>
<dbReference type="Gene3D" id="1.10.1670.40">
    <property type="match status" value="1"/>
</dbReference>
<dbReference type="InterPro" id="IPR051912">
    <property type="entry name" value="Alkylbase_DNA_Glycosylase/TA"/>
</dbReference>
<gene>
    <name evidence="6" type="ORF">GCM10009777_24110</name>
</gene>
<dbReference type="PANTHER" id="PTHR43003:SF5">
    <property type="entry name" value="DNA-3-METHYLADENINE GLYCOSYLASE"/>
    <property type="match status" value="1"/>
</dbReference>
<comment type="catalytic activity">
    <reaction evidence="1">
        <text>Hydrolysis of alkylated DNA, releasing 3-methyladenine, 3-methylguanine, 7-methylguanine and 7-methyladenine.</text>
        <dbReference type="EC" id="3.2.2.21"/>
    </reaction>
</comment>
<dbReference type="RefSeq" id="WP_344062366.1">
    <property type="nucleotide sequence ID" value="NZ_BAAAOH010000001.1"/>
</dbReference>